<dbReference type="AlphaFoldDB" id="A0A7R8ZP99"/>
<gene>
    <name evidence="1" type="ORF">CTOB1V02_LOCUS9876</name>
</gene>
<accession>A0A7R8ZP99</accession>
<reference evidence="1" key="1">
    <citation type="submission" date="2020-11" db="EMBL/GenBank/DDBJ databases">
        <authorList>
            <person name="Tran Van P."/>
        </authorList>
    </citation>
    <scope>NUCLEOTIDE SEQUENCE</scope>
</reference>
<proteinExistence type="predicted"/>
<name>A0A7R8ZP99_9CRUS</name>
<organism evidence="1">
    <name type="scientific">Cyprideis torosa</name>
    <dbReference type="NCBI Taxonomy" id="163714"/>
    <lineage>
        <taxon>Eukaryota</taxon>
        <taxon>Metazoa</taxon>
        <taxon>Ecdysozoa</taxon>
        <taxon>Arthropoda</taxon>
        <taxon>Crustacea</taxon>
        <taxon>Oligostraca</taxon>
        <taxon>Ostracoda</taxon>
        <taxon>Podocopa</taxon>
        <taxon>Podocopida</taxon>
        <taxon>Cytherocopina</taxon>
        <taxon>Cytheroidea</taxon>
        <taxon>Cytherideidae</taxon>
        <taxon>Cyprideis</taxon>
    </lineage>
</organism>
<protein>
    <submittedName>
        <fullName evidence="1">Uncharacterized protein</fullName>
    </submittedName>
</protein>
<sequence>MKTIKGYSTSLTLSLLLLASFKRSQGQEDFLTEYKYMNECLMSACPFLNPRTYSYRDIFGVSGRPQDTIGDIVINSMSCGGTYCLSDQALQKNFPRFEERQRLREAMLKQEKKLAEAMMQKRGK</sequence>
<dbReference type="EMBL" id="OB664145">
    <property type="protein sequence ID" value="CAD7232035.1"/>
    <property type="molecule type" value="Genomic_DNA"/>
</dbReference>
<evidence type="ECO:0000313" key="1">
    <source>
        <dbReference type="EMBL" id="CAD7232035.1"/>
    </source>
</evidence>